<organism evidence="1 2">
    <name type="scientific">Ditylenchus dipsaci</name>
    <dbReference type="NCBI Taxonomy" id="166011"/>
    <lineage>
        <taxon>Eukaryota</taxon>
        <taxon>Metazoa</taxon>
        <taxon>Ecdysozoa</taxon>
        <taxon>Nematoda</taxon>
        <taxon>Chromadorea</taxon>
        <taxon>Rhabditida</taxon>
        <taxon>Tylenchina</taxon>
        <taxon>Tylenchomorpha</taxon>
        <taxon>Sphaerularioidea</taxon>
        <taxon>Anguinidae</taxon>
        <taxon>Anguininae</taxon>
        <taxon>Ditylenchus</taxon>
    </lineage>
</organism>
<dbReference type="InterPro" id="IPR032675">
    <property type="entry name" value="LRR_dom_sf"/>
</dbReference>
<dbReference type="Proteomes" id="UP000887574">
    <property type="component" value="Unplaced"/>
</dbReference>
<dbReference type="PANTHER" id="PTHR13318">
    <property type="entry name" value="PARTNER OF PAIRED, ISOFORM B-RELATED"/>
    <property type="match status" value="1"/>
</dbReference>
<name>A0A915DP96_9BILA</name>
<dbReference type="SUPFAM" id="SSF52047">
    <property type="entry name" value="RNI-like"/>
    <property type="match status" value="1"/>
</dbReference>
<accession>A0A915DP96</accession>
<dbReference type="GO" id="GO:0019005">
    <property type="term" value="C:SCF ubiquitin ligase complex"/>
    <property type="evidence" value="ECO:0007669"/>
    <property type="project" value="TreeGrafter"/>
</dbReference>
<proteinExistence type="predicted"/>
<dbReference type="WBParaSite" id="jg2169">
    <property type="protein sequence ID" value="jg2169"/>
    <property type="gene ID" value="jg2169"/>
</dbReference>
<dbReference type="SMART" id="SM00367">
    <property type="entry name" value="LRR_CC"/>
    <property type="match status" value="4"/>
</dbReference>
<dbReference type="PANTHER" id="PTHR13318:SF190">
    <property type="entry name" value="PARTNER OF PAIRED, ISOFORM B"/>
    <property type="match status" value="1"/>
</dbReference>
<evidence type="ECO:0000313" key="2">
    <source>
        <dbReference type="WBParaSite" id="jg2169"/>
    </source>
</evidence>
<keyword evidence="1" id="KW-1185">Reference proteome</keyword>
<protein>
    <submittedName>
        <fullName evidence="2">Uncharacterized protein</fullName>
    </submittedName>
</protein>
<dbReference type="GO" id="GO:0031146">
    <property type="term" value="P:SCF-dependent proteasomal ubiquitin-dependent protein catabolic process"/>
    <property type="evidence" value="ECO:0007669"/>
    <property type="project" value="TreeGrafter"/>
</dbReference>
<sequence length="386" mass="43325">MGSKLRAGLVSHRWAYLQKFCWRDSNTITREDVLPLSFLRAEIIVVIDLTIGRYVANGWLDSLIKLCTETLRHLNLSGLKPYFINPFCSITKRIFNLVMQIPANQLQTLDLSGIGLNHSQLMALADRFPGLIHARSIKPFLTFCPRVMRSTVGSDALEQIQIQCPELKELEIDEMRSFSANAWNGLVANLTCLEKLVIGGKCSGKIRSIGRLGALTYLEINVGASLTDSLIRSIGISCPKLKGLHLTDPYGMSRLSDKSGLRHLARLTNLERLALNEVHFLSDSSLRLIADSNPNLKSLSLAICINITDNSLVHLLIKCKQLKALDISGLQLATTKTLVQVQRNVNIIEKALLPARKKDSTPLFQLWRRNCKELWENTNPWLSIYQ</sequence>
<dbReference type="AlphaFoldDB" id="A0A915DP96"/>
<reference evidence="2" key="1">
    <citation type="submission" date="2022-11" db="UniProtKB">
        <authorList>
            <consortium name="WormBaseParasite"/>
        </authorList>
    </citation>
    <scope>IDENTIFICATION</scope>
</reference>
<evidence type="ECO:0000313" key="1">
    <source>
        <dbReference type="Proteomes" id="UP000887574"/>
    </source>
</evidence>
<dbReference type="InterPro" id="IPR006553">
    <property type="entry name" value="Leu-rich_rpt_Cys-con_subtyp"/>
</dbReference>
<dbReference type="Gene3D" id="3.80.10.10">
    <property type="entry name" value="Ribonuclease Inhibitor"/>
    <property type="match status" value="1"/>
</dbReference>